<dbReference type="RefSeq" id="WP_146355336.1">
    <property type="nucleotide sequence ID" value="NZ_VOBR01000017.1"/>
</dbReference>
<dbReference type="OrthoDB" id="3532825at2"/>
<keyword evidence="3" id="KW-1185">Reference proteome</keyword>
<accession>A0A563EPG6</accession>
<name>A0A563EPG6_9PSEU</name>
<dbReference type="Pfam" id="PF03995">
    <property type="entry name" value="Inhibitor_I36"/>
    <property type="match status" value="1"/>
</dbReference>
<protein>
    <recommendedName>
        <fullName evidence="4">Peptidase inhibitor family I36</fullName>
    </recommendedName>
</protein>
<gene>
    <name evidence="2" type="ORF">FKR81_25900</name>
</gene>
<evidence type="ECO:0000313" key="2">
    <source>
        <dbReference type="EMBL" id="TWP49105.1"/>
    </source>
</evidence>
<proteinExistence type="predicted"/>
<dbReference type="EMBL" id="VOBR01000017">
    <property type="protein sequence ID" value="TWP49105.1"/>
    <property type="molecule type" value="Genomic_DNA"/>
</dbReference>
<organism evidence="2 3">
    <name type="scientific">Lentzea tibetensis</name>
    <dbReference type="NCBI Taxonomy" id="2591470"/>
    <lineage>
        <taxon>Bacteria</taxon>
        <taxon>Bacillati</taxon>
        <taxon>Actinomycetota</taxon>
        <taxon>Actinomycetes</taxon>
        <taxon>Pseudonocardiales</taxon>
        <taxon>Pseudonocardiaceae</taxon>
        <taxon>Lentzea</taxon>
    </lineage>
</organism>
<feature type="chain" id="PRO_5021897398" description="Peptidase inhibitor family I36" evidence="1">
    <location>
        <begin position="28"/>
        <end position="153"/>
    </location>
</feature>
<reference evidence="2 3" key="1">
    <citation type="submission" date="2019-07" db="EMBL/GenBank/DDBJ databases">
        <title>Lentzea xizangensis sp. nov., isolated from Qinghai-Tibetan Plateau Soils.</title>
        <authorList>
            <person name="Huang J."/>
        </authorList>
    </citation>
    <scope>NUCLEOTIDE SEQUENCE [LARGE SCALE GENOMIC DNA]</scope>
    <source>
        <strain evidence="2 3">FXJ1.1311</strain>
    </source>
</reference>
<feature type="signal peptide" evidence="1">
    <location>
        <begin position="1"/>
        <end position="27"/>
    </location>
</feature>
<sequence>MPKYLRAVLVAAAVAVATITGATAAQADVVTSESVTTAEGVVVTTYSNGVVTREAPEGTAEAADTSCTGHAVCFWKQTNYRGDKYEVSVTDRDCWNVYPGQPNKIYIVKSLKVGGSTAISSMRTGQNCHGTPSMSYRPGARVPSTTFYMKSFR</sequence>
<dbReference type="Proteomes" id="UP000316639">
    <property type="component" value="Unassembled WGS sequence"/>
</dbReference>
<comment type="caution">
    <text evidence="2">The sequence shown here is derived from an EMBL/GenBank/DDBJ whole genome shotgun (WGS) entry which is preliminary data.</text>
</comment>
<keyword evidence="1" id="KW-0732">Signal</keyword>
<evidence type="ECO:0008006" key="4">
    <source>
        <dbReference type="Google" id="ProtNLM"/>
    </source>
</evidence>
<evidence type="ECO:0000256" key="1">
    <source>
        <dbReference type="SAM" id="SignalP"/>
    </source>
</evidence>
<dbReference type="AlphaFoldDB" id="A0A563EPG6"/>
<evidence type="ECO:0000313" key="3">
    <source>
        <dbReference type="Proteomes" id="UP000316639"/>
    </source>
</evidence>